<keyword evidence="4" id="KW-1185">Reference proteome</keyword>
<dbReference type="NCBIfam" id="NF033580">
    <property type="entry name" value="transpos_IS5_3"/>
    <property type="match status" value="1"/>
</dbReference>
<proteinExistence type="predicted"/>
<evidence type="ECO:0000313" key="4">
    <source>
        <dbReference type="Proteomes" id="UP001589647"/>
    </source>
</evidence>
<accession>A0ABV5IVQ5</accession>
<dbReference type="Proteomes" id="UP001589647">
    <property type="component" value="Unassembled WGS sequence"/>
</dbReference>
<dbReference type="RefSeq" id="WP_189647685.1">
    <property type="nucleotide sequence ID" value="NZ_BMRC01000005.1"/>
</dbReference>
<evidence type="ECO:0000259" key="2">
    <source>
        <dbReference type="Pfam" id="PF13340"/>
    </source>
</evidence>
<dbReference type="PANTHER" id="PTHR30007:SF0">
    <property type="entry name" value="TRANSPOSASE"/>
    <property type="match status" value="1"/>
</dbReference>
<comment type="caution">
    <text evidence="3">The sequence shown here is derived from an EMBL/GenBank/DDBJ whole genome shotgun (WGS) entry which is preliminary data.</text>
</comment>
<name>A0ABV5IVQ5_9ACTN</name>
<gene>
    <name evidence="3" type="ORF">ACFFV7_46240</name>
</gene>
<feature type="domain" description="Insertion element IS402-like" evidence="2">
    <location>
        <begin position="11"/>
        <end position="89"/>
    </location>
</feature>
<protein>
    <submittedName>
        <fullName evidence="3">IS5 family transposase</fullName>
    </submittedName>
</protein>
<organism evidence="3 4">
    <name type="scientific">Nonomuraea spiralis</name>
    <dbReference type="NCBI Taxonomy" id="46182"/>
    <lineage>
        <taxon>Bacteria</taxon>
        <taxon>Bacillati</taxon>
        <taxon>Actinomycetota</taxon>
        <taxon>Actinomycetes</taxon>
        <taxon>Streptosporangiales</taxon>
        <taxon>Streptosporangiaceae</taxon>
        <taxon>Nonomuraea</taxon>
    </lineage>
</organism>
<evidence type="ECO:0000259" key="1">
    <source>
        <dbReference type="Pfam" id="PF01609"/>
    </source>
</evidence>
<dbReference type="EMBL" id="JBHMEI010000078">
    <property type="protein sequence ID" value="MFB9208651.1"/>
    <property type="molecule type" value="Genomic_DNA"/>
</dbReference>
<feature type="domain" description="Transposase IS4-like" evidence="1">
    <location>
        <begin position="105"/>
        <end position="233"/>
    </location>
</feature>
<reference evidence="3 4" key="1">
    <citation type="submission" date="2024-09" db="EMBL/GenBank/DDBJ databases">
        <authorList>
            <person name="Sun Q."/>
            <person name="Mori K."/>
        </authorList>
    </citation>
    <scope>NUCLEOTIDE SEQUENCE [LARGE SCALE GENOMIC DNA]</scope>
    <source>
        <strain evidence="3 4">CCM 3426</strain>
    </source>
</reference>
<evidence type="ECO:0000313" key="3">
    <source>
        <dbReference type="EMBL" id="MFB9208651.1"/>
    </source>
</evidence>
<dbReference type="PANTHER" id="PTHR30007">
    <property type="entry name" value="PHP DOMAIN PROTEIN"/>
    <property type="match status" value="1"/>
</dbReference>
<dbReference type="Pfam" id="PF01609">
    <property type="entry name" value="DDE_Tnp_1"/>
    <property type="match status" value="1"/>
</dbReference>
<sequence>MSERKPYASDLSDERWALIEPVLTAWKAAHPSVSGHQGRYTMREIVNALLYQSRTGCQWNLLPHDLPPRSAVLYYYRRWREDGTDQTIHDLLRFQVRESKGRSADPSLVVLDTQSVRAAAGVPAATTGKDAAKKVPGRKRGLATDVLGLVIAVVVTAASVHDNAIGTALLDRVVAATVPGSVQSALVDQGFKTSVVAHGATHGIHVKIVERNPADQGFVPQPKRWIVEQTYGTLSLHRRLVRDYEHDPASSESRVFWAMTDVMTRRLTSTST</sequence>
<dbReference type="InterPro" id="IPR002559">
    <property type="entry name" value="Transposase_11"/>
</dbReference>
<dbReference type="Pfam" id="PF13340">
    <property type="entry name" value="DUF4096"/>
    <property type="match status" value="1"/>
</dbReference>
<dbReference type="InterPro" id="IPR025161">
    <property type="entry name" value="IS402-like_dom"/>
</dbReference>